<accession>A0A396HIB9</accession>
<sequence>MDHLYQTRGADHVSLNCSSVQGTWSQGYTAHVTCLCKTCGVF</sequence>
<organism evidence="1">
    <name type="scientific">Medicago truncatula</name>
    <name type="common">Barrel medic</name>
    <name type="synonym">Medicago tribuloides</name>
    <dbReference type="NCBI Taxonomy" id="3880"/>
    <lineage>
        <taxon>Eukaryota</taxon>
        <taxon>Viridiplantae</taxon>
        <taxon>Streptophyta</taxon>
        <taxon>Embryophyta</taxon>
        <taxon>Tracheophyta</taxon>
        <taxon>Spermatophyta</taxon>
        <taxon>Magnoliopsida</taxon>
        <taxon>eudicotyledons</taxon>
        <taxon>Gunneridae</taxon>
        <taxon>Pentapetalae</taxon>
        <taxon>rosids</taxon>
        <taxon>fabids</taxon>
        <taxon>Fabales</taxon>
        <taxon>Fabaceae</taxon>
        <taxon>Papilionoideae</taxon>
        <taxon>50 kb inversion clade</taxon>
        <taxon>NPAAA clade</taxon>
        <taxon>Hologalegina</taxon>
        <taxon>IRL clade</taxon>
        <taxon>Trifolieae</taxon>
        <taxon>Medicago</taxon>
    </lineage>
</organism>
<gene>
    <name evidence="1" type="ORF">MtrunA17_Chr6g0487411</name>
</gene>
<protein>
    <submittedName>
        <fullName evidence="1">Uncharacterized protein</fullName>
    </submittedName>
</protein>
<dbReference type="Gramene" id="rna37819">
    <property type="protein sequence ID" value="RHN53069.1"/>
    <property type="gene ID" value="gene37819"/>
</dbReference>
<name>A0A396HIB9_MEDTR</name>
<dbReference type="Proteomes" id="UP000265566">
    <property type="component" value="Chromosome 6"/>
</dbReference>
<comment type="caution">
    <text evidence="1">The sequence shown here is derived from an EMBL/GenBank/DDBJ whole genome shotgun (WGS) entry which is preliminary data.</text>
</comment>
<evidence type="ECO:0000313" key="1">
    <source>
        <dbReference type="EMBL" id="RHN53069.1"/>
    </source>
</evidence>
<dbReference type="AlphaFoldDB" id="A0A396HIB9"/>
<dbReference type="EMBL" id="PSQE01000006">
    <property type="protein sequence ID" value="RHN53069.1"/>
    <property type="molecule type" value="Genomic_DNA"/>
</dbReference>
<proteinExistence type="predicted"/>
<reference evidence="1" key="1">
    <citation type="journal article" date="2018" name="Nat. Plants">
        <title>Whole-genome landscape of Medicago truncatula symbiotic genes.</title>
        <authorList>
            <person name="Pecrix Y."/>
            <person name="Gamas P."/>
            <person name="Carrere S."/>
        </authorList>
    </citation>
    <scope>NUCLEOTIDE SEQUENCE</scope>
    <source>
        <tissue evidence="1">Leaves</tissue>
    </source>
</reference>